<gene>
    <name evidence="2" type="ORF">Snoj_25410</name>
</gene>
<protein>
    <submittedName>
        <fullName evidence="2">Uncharacterized protein</fullName>
    </submittedName>
</protein>
<sequence length="56" mass="6325">MAPYKYPRVIRLTDAPVPGPCRIPPARGSACYRPLTPEDPERAFEHGQRELTSEQC</sequence>
<evidence type="ECO:0000313" key="3">
    <source>
        <dbReference type="Proteomes" id="UP000613974"/>
    </source>
</evidence>
<dbReference type="EMBL" id="BNEC01000003">
    <property type="protein sequence ID" value="GHI68623.1"/>
    <property type="molecule type" value="Genomic_DNA"/>
</dbReference>
<accession>A0ABQ3SKE5</accession>
<name>A0ABQ3SKE5_9ACTN</name>
<reference evidence="3" key="1">
    <citation type="submission" date="2023-07" db="EMBL/GenBank/DDBJ databases">
        <title>Whole genome shotgun sequence of Streptomyces nojiriensis NBRC 13794.</title>
        <authorList>
            <person name="Komaki H."/>
            <person name="Tamura T."/>
        </authorList>
    </citation>
    <scope>NUCLEOTIDE SEQUENCE [LARGE SCALE GENOMIC DNA]</scope>
    <source>
        <strain evidence="3">NBRC 13794</strain>
    </source>
</reference>
<dbReference type="Proteomes" id="UP000613974">
    <property type="component" value="Unassembled WGS sequence"/>
</dbReference>
<feature type="region of interest" description="Disordered" evidence="1">
    <location>
        <begin position="35"/>
        <end position="56"/>
    </location>
</feature>
<comment type="caution">
    <text evidence="2">The sequence shown here is derived from an EMBL/GenBank/DDBJ whole genome shotgun (WGS) entry which is preliminary data.</text>
</comment>
<proteinExistence type="predicted"/>
<evidence type="ECO:0000313" key="2">
    <source>
        <dbReference type="EMBL" id="GHI68623.1"/>
    </source>
</evidence>
<feature type="compositionally biased region" description="Basic and acidic residues" evidence="1">
    <location>
        <begin position="39"/>
        <end position="56"/>
    </location>
</feature>
<evidence type="ECO:0000256" key="1">
    <source>
        <dbReference type="SAM" id="MobiDB-lite"/>
    </source>
</evidence>
<organism evidence="2 3">
    <name type="scientific">Streptomyces nojiriensis</name>
    <dbReference type="NCBI Taxonomy" id="66374"/>
    <lineage>
        <taxon>Bacteria</taxon>
        <taxon>Bacillati</taxon>
        <taxon>Actinomycetota</taxon>
        <taxon>Actinomycetes</taxon>
        <taxon>Kitasatosporales</taxon>
        <taxon>Streptomycetaceae</taxon>
        <taxon>Streptomyces</taxon>
    </lineage>
</organism>
<keyword evidence="3" id="KW-1185">Reference proteome</keyword>